<dbReference type="SUPFAM" id="SSF49265">
    <property type="entry name" value="Fibronectin type III"/>
    <property type="match status" value="1"/>
</dbReference>
<evidence type="ECO:0000313" key="8">
    <source>
        <dbReference type="EMBL" id="GGH60402.1"/>
    </source>
</evidence>
<dbReference type="Gene3D" id="2.60.420.10">
    <property type="entry name" value="Maltose phosphorylase, domain 3"/>
    <property type="match status" value="1"/>
</dbReference>
<comment type="catalytic activity">
    <reaction evidence="1">
        <text>Hydrolysis of terminal non-reducing alpha-L-rhamnose residues in alpha-L-rhamnosides.</text>
        <dbReference type="EC" id="3.2.1.40"/>
    </reaction>
</comment>
<name>A0A917IRF5_9BACT</name>
<dbReference type="PIRSF" id="PIRSF010631">
    <property type="entry name" value="A-rhamnsds"/>
    <property type="match status" value="1"/>
</dbReference>
<dbReference type="SUPFAM" id="SSF48208">
    <property type="entry name" value="Six-hairpin glycosidases"/>
    <property type="match status" value="1"/>
</dbReference>
<evidence type="ECO:0000259" key="4">
    <source>
        <dbReference type="Pfam" id="PF05592"/>
    </source>
</evidence>
<dbReference type="Pfam" id="PF08531">
    <property type="entry name" value="Bac_rhamnosid_N"/>
    <property type="match status" value="1"/>
</dbReference>
<evidence type="ECO:0000259" key="7">
    <source>
        <dbReference type="Pfam" id="PF17390"/>
    </source>
</evidence>
<comment type="caution">
    <text evidence="8">The sequence shown here is derived from an EMBL/GenBank/DDBJ whole genome shotgun (WGS) entry which is preliminary data.</text>
</comment>
<feature type="domain" description="Alpha-L-rhamnosidase concanavalin-like" evidence="4">
    <location>
        <begin position="369"/>
        <end position="456"/>
    </location>
</feature>
<dbReference type="Proteomes" id="UP000627292">
    <property type="component" value="Unassembled WGS sequence"/>
</dbReference>
<gene>
    <name evidence="8" type="ORF">GCM10011379_08220</name>
</gene>
<dbReference type="InterPro" id="IPR013737">
    <property type="entry name" value="Bac_rhamnosid_N"/>
</dbReference>
<keyword evidence="3 8" id="KW-0378">Hydrolase</keyword>
<dbReference type="InterPro" id="IPR035396">
    <property type="entry name" value="Bac_rhamnosid6H"/>
</dbReference>
<feature type="domain" description="Alpha-L-rhamnosidase C-terminal" evidence="7">
    <location>
        <begin position="817"/>
        <end position="889"/>
    </location>
</feature>
<feature type="domain" description="Bacterial alpha-L-rhamnosidase N-terminal" evidence="5">
    <location>
        <begin position="188"/>
        <end position="357"/>
    </location>
</feature>
<keyword evidence="9" id="KW-1185">Reference proteome</keyword>
<feature type="domain" description="Alpha-L-rhamnosidase six-hairpin glycosidase" evidence="6">
    <location>
        <begin position="479"/>
        <end position="813"/>
    </location>
</feature>
<dbReference type="InterPro" id="IPR008902">
    <property type="entry name" value="Rhamnosid_concanavalin"/>
</dbReference>
<protein>
    <recommendedName>
        <fullName evidence="2">alpha-L-rhamnosidase</fullName>
        <ecNumber evidence="2">3.2.1.40</ecNumber>
    </recommendedName>
</protein>
<evidence type="ECO:0000256" key="2">
    <source>
        <dbReference type="ARBA" id="ARBA00012652"/>
    </source>
</evidence>
<evidence type="ECO:0000256" key="3">
    <source>
        <dbReference type="ARBA" id="ARBA00022801"/>
    </source>
</evidence>
<dbReference type="Pfam" id="PF17390">
    <property type="entry name" value="Bac_rhamnosid_C"/>
    <property type="match status" value="1"/>
</dbReference>
<dbReference type="GO" id="GO:0030596">
    <property type="term" value="F:alpha-L-rhamnosidase activity"/>
    <property type="evidence" value="ECO:0007669"/>
    <property type="project" value="UniProtKB-EC"/>
</dbReference>
<evidence type="ECO:0000313" key="9">
    <source>
        <dbReference type="Proteomes" id="UP000627292"/>
    </source>
</evidence>
<dbReference type="Pfam" id="PF17389">
    <property type="entry name" value="Bac_rhamnosid6H"/>
    <property type="match status" value="1"/>
</dbReference>
<dbReference type="Pfam" id="PF25788">
    <property type="entry name" value="Ig_Rha78A_N"/>
    <property type="match status" value="1"/>
</dbReference>
<dbReference type="InterPro" id="IPR012341">
    <property type="entry name" value="6hp_glycosidase-like_sf"/>
</dbReference>
<proteinExistence type="predicted"/>
<reference evidence="8" key="1">
    <citation type="journal article" date="2014" name="Int. J. Syst. Evol. Microbiol.">
        <title>Complete genome sequence of Corynebacterium casei LMG S-19264T (=DSM 44701T), isolated from a smear-ripened cheese.</title>
        <authorList>
            <consortium name="US DOE Joint Genome Institute (JGI-PGF)"/>
            <person name="Walter F."/>
            <person name="Albersmeier A."/>
            <person name="Kalinowski J."/>
            <person name="Ruckert C."/>
        </authorList>
    </citation>
    <scope>NUCLEOTIDE SEQUENCE</scope>
    <source>
        <strain evidence="8">CGMCC 1.15290</strain>
    </source>
</reference>
<dbReference type="EMBL" id="BMIB01000001">
    <property type="protein sequence ID" value="GGH60402.1"/>
    <property type="molecule type" value="Genomic_DNA"/>
</dbReference>
<dbReference type="Gene3D" id="2.60.120.260">
    <property type="entry name" value="Galactose-binding domain-like"/>
    <property type="match status" value="2"/>
</dbReference>
<dbReference type="InterPro" id="IPR013783">
    <property type="entry name" value="Ig-like_fold"/>
</dbReference>
<dbReference type="Gene3D" id="2.60.40.10">
    <property type="entry name" value="Immunoglobulins"/>
    <property type="match status" value="1"/>
</dbReference>
<dbReference type="Gene3D" id="1.50.10.10">
    <property type="match status" value="1"/>
</dbReference>
<dbReference type="InterPro" id="IPR008928">
    <property type="entry name" value="6-hairpin_glycosidase_sf"/>
</dbReference>
<sequence length="924" mass="102585">MNRIVLAVVSIFFAGLNFAQPVRVHQLTCDHFSNPTGIQTLRPVLGWQLVSDERNILQQSYEIRVADSKAALTAGGKMLWSSKVASGASVNQLYKGKPLQSAHTYYWQVRVWDNKGRVSPWSEVAQFTTALTQPADWSGARWIGYEELEDTMRVVPGVHSPDKKKIPAGRVVKRAVVPLFRKEFTADKKIVQALAFVSGLGQYEMTVNGKKAGEGFLTPGWTYYDKRVLYNTYDITPLLQQGRNALGLIVGNGFYYINRERYFKLLTAFGLPKAICKVLVRYADGTEDVIVSGNDWKTTPSPVTYTSIYSGEEYDARLEQQGWDKPGFNDAGWKPSLLVKALQGKLEAEGDYPVAVTDVLPVRTVLTPKPGIRVYDFAQNASGVIQLKVKGKKGQSVKLTPAELLMDDSTANQRATGKPYYFTYTLKGDGEETWSPRFTYYGFRYVQVETAPDTVNGGTELPEVVAVNMLHTRNSAPASGSFYCSNPLFNRIDTLIQWAIRSNLQSVATDCPHREKLSWLEQDYLMGGSIQHNFNVYHLYKKLVHDMMDAQTTEGFVPDITPEYVFFDDHGFGFRDSPEWGSACVAVPWLTYKWYGDTALLRTAYPMMKKYVAYLKSRSDKHILDYGLGDWFDIGPQRPGVAQLTPKALTATAIYYYDNVLLQQMAALLGNKSDAALYAAQAKDISLAFNKRFFNTQTKVYATGSQTAMAMPLCVGLVNETDRKAVFANLVDSIKAGELKLTAGDIGFHFLVQALQDGGASQLLYDMNNRDDVPGYGYQLKKGATALTESWQALKEVSNNHLMLGHLMEWLYAGLAGINQADASSGYRRLAIRPQVVKGIDHVKATYAAVYGEVASEWRNTEEGFTLQVTIPANTTADIYLPGANGAAVLQNGNRVQAKKAGDAYIISTGSGTHTFTLPAVKKR</sequence>
<dbReference type="Pfam" id="PF05592">
    <property type="entry name" value="Bac_rhamnosid"/>
    <property type="match status" value="1"/>
</dbReference>
<dbReference type="InterPro" id="IPR035398">
    <property type="entry name" value="Bac_rhamnosid_C"/>
</dbReference>
<dbReference type="EC" id="3.2.1.40" evidence="2"/>
<evidence type="ECO:0000259" key="5">
    <source>
        <dbReference type="Pfam" id="PF08531"/>
    </source>
</evidence>
<organism evidence="8 9">
    <name type="scientific">Filimonas zeae</name>
    <dbReference type="NCBI Taxonomy" id="1737353"/>
    <lineage>
        <taxon>Bacteria</taxon>
        <taxon>Pseudomonadati</taxon>
        <taxon>Bacteroidota</taxon>
        <taxon>Chitinophagia</taxon>
        <taxon>Chitinophagales</taxon>
        <taxon>Chitinophagaceae</taxon>
        <taxon>Filimonas</taxon>
    </lineage>
</organism>
<dbReference type="AlphaFoldDB" id="A0A917IRF5"/>
<dbReference type="PANTHER" id="PTHR33307">
    <property type="entry name" value="ALPHA-RHAMNOSIDASE (EUROFUNG)"/>
    <property type="match status" value="1"/>
</dbReference>
<dbReference type="PANTHER" id="PTHR33307:SF11">
    <property type="entry name" value="ALPHA-L-RHAMNOSIDASE"/>
    <property type="match status" value="1"/>
</dbReference>
<accession>A0A917IRF5</accession>
<evidence type="ECO:0000256" key="1">
    <source>
        <dbReference type="ARBA" id="ARBA00001445"/>
    </source>
</evidence>
<dbReference type="GO" id="GO:0005975">
    <property type="term" value="P:carbohydrate metabolic process"/>
    <property type="evidence" value="ECO:0007669"/>
    <property type="project" value="InterPro"/>
</dbReference>
<dbReference type="InterPro" id="IPR036116">
    <property type="entry name" value="FN3_sf"/>
</dbReference>
<dbReference type="RefSeq" id="WP_229687721.1">
    <property type="nucleotide sequence ID" value="NZ_BMIB01000001.1"/>
</dbReference>
<evidence type="ECO:0000259" key="6">
    <source>
        <dbReference type="Pfam" id="PF17389"/>
    </source>
</evidence>
<dbReference type="InterPro" id="IPR016007">
    <property type="entry name" value="Alpha_rhamnosid"/>
</dbReference>
<reference evidence="8" key="2">
    <citation type="submission" date="2020-09" db="EMBL/GenBank/DDBJ databases">
        <authorList>
            <person name="Sun Q."/>
            <person name="Zhou Y."/>
        </authorList>
    </citation>
    <scope>NUCLEOTIDE SEQUENCE</scope>
    <source>
        <strain evidence="8">CGMCC 1.15290</strain>
    </source>
</reference>